<dbReference type="eggNOG" id="COG1091">
    <property type="taxonomic scope" value="Bacteria"/>
</dbReference>
<dbReference type="EC" id="1.1.1.133" evidence="2"/>
<dbReference type="Proteomes" id="UP000019150">
    <property type="component" value="Chromosome"/>
</dbReference>
<dbReference type="GO" id="GO:0005829">
    <property type="term" value="C:cytosol"/>
    <property type="evidence" value="ECO:0007669"/>
    <property type="project" value="TreeGrafter"/>
</dbReference>
<dbReference type="Gene3D" id="3.40.50.720">
    <property type="entry name" value="NAD(P)-binding Rossmann-like Domain"/>
    <property type="match status" value="1"/>
</dbReference>
<dbReference type="HOGENOM" id="CLU_045518_1_2_11"/>
<feature type="domain" description="RmlD-like substrate binding" evidence="3">
    <location>
        <begin position="1"/>
        <end position="269"/>
    </location>
</feature>
<accession>W5TPC5</accession>
<dbReference type="STRING" id="1415166.NONO_c63370"/>
<dbReference type="GO" id="GO:0008831">
    <property type="term" value="F:dTDP-4-dehydrorhamnose reductase activity"/>
    <property type="evidence" value="ECO:0007669"/>
    <property type="project" value="UniProtKB-EC"/>
</dbReference>
<evidence type="ECO:0000256" key="1">
    <source>
        <dbReference type="ARBA" id="ARBA00010944"/>
    </source>
</evidence>
<name>W5TPC5_9NOCA</name>
<dbReference type="Gene3D" id="3.90.25.10">
    <property type="entry name" value="UDP-galactose 4-epimerase, domain 1"/>
    <property type="match status" value="1"/>
</dbReference>
<reference evidence="4 5" key="1">
    <citation type="journal article" date="2014" name="Appl. Environ. Microbiol.">
        <title>Insights into the Microbial Degradation of Rubber and Gutta-Percha by Analysis of the Complete Genome of Nocardia nova SH22a.</title>
        <authorList>
            <person name="Luo Q."/>
            <person name="Hiessl S."/>
            <person name="Poehlein A."/>
            <person name="Daniel R."/>
            <person name="Steinbuchel A."/>
        </authorList>
    </citation>
    <scope>NUCLEOTIDE SEQUENCE [LARGE SCALE GENOMIC DNA]</scope>
    <source>
        <strain evidence="4">SH22a</strain>
    </source>
</reference>
<keyword evidence="2 4" id="KW-0560">Oxidoreductase</keyword>
<sequence length="275" mass="28506">MITGAGGQLGRALVARAPEAVALGRADLDITDGDAVAAAVRPGDVVLNCAAYTAVDAAESDRGAALAVNATGPAILAARCRETGARLVHISTDYVFDGTADRPYESADPTGPASVYGSTKLAGEHAVLQADPRATIVRTAWVYTGDRGDFVATMRRLEAERDTISVVDDQIGSPTYAPDLAAGLLELVARQAYPGIVHAAGAGAVSRFELARAVFAGLGADPERVRPCGTADFPSPARRPAYSALSNRSWIAAGLTPLREWREALTDALLAVAPR</sequence>
<comment type="similarity">
    <text evidence="1 2">Belongs to the dTDP-4-dehydrorhamnose reductase family.</text>
</comment>
<dbReference type="UniPathway" id="UPA00124"/>
<comment type="function">
    <text evidence="2">Catalyzes the reduction of dTDP-6-deoxy-L-lyxo-4-hexulose to yield dTDP-L-rhamnose.</text>
</comment>
<dbReference type="NCBIfam" id="TIGR01214">
    <property type="entry name" value="rmlD"/>
    <property type="match status" value="1"/>
</dbReference>
<dbReference type="SUPFAM" id="SSF51735">
    <property type="entry name" value="NAD(P)-binding Rossmann-fold domains"/>
    <property type="match status" value="1"/>
</dbReference>
<dbReference type="KEGG" id="nno:NONO_c63370"/>
<dbReference type="PATRIC" id="fig|1415166.3.peg.6509"/>
<proteinExistence type="inferred from homology"/>
<organism evidence="4 5">
    <name type="scientific">Nocardia nova SH22a</name>
    <dbReference type="NCBI Taxonomy" id="1415166"/>
    <lineage>
        <taxon>Bacteria</taxon>
        <taxon>Bacillati</taxon>
        <taxon>Actinomycetota</taxon>
        <taxon>Actinomycetes</taxon>
        <taxon>Mycobacteriales</taxon>
        <taxon>Nocardiaceae</taxon>
        <taxon>Nocardia</taxon>
    </lineage>
</organism>
<dbReference type="Pfam" id="PF04321">
    <property type="entry name" value="RmlD_sub_bind"/>
    <property type="match status" value="1"/>
</dbReference>
<evidence type="ECO:0000259" key="3">
    <source>
        <dbReference type="Pfam" id="PF04321"/>
    </source>
</evidence>
<dbReference type="AlphaFoldDB" id="W5TPC5"/>
<dbReference type="EMBL" id="CP006850">
    <property type="protein sequence ID" value="AHH21107.1"/>
    <property type="molecule type" value="Genomic_DNA"/>
</dbReference>
<evidence type="ECO:0000313" key="5">
    <source>
        <dbReference type="Proteomes" id="UP000019150"/>
    </source>
</evidence>
<keyword evidence="2" id="KW-0521">NADP</keyword>
<dbReference type="GO" id="GO:0019305">
    <property type="term" value="P:dTDP-rhamnose biosynthetic process"/>
    <property type="evidence" value="ECO:0007669"/>
    <property type="project" value="UniProtKB-UniPathway"/>
</dbReference>
<dbReference type="CDD" id="cd05254">
    <property type="entry name" value="dTDP_HR_like_SDR_e"/>
    <property type="match status" value="1"/>
</dbReference>
<comment type="pathway">
    <text evidence="2">Carbohydrate biosynthesis; dTDP-L-rhamnose biosynthesis.</text>
</comment>
<protein>
    <recommendedName>
        <fullName evidence="2">dTDP-4-dehydrorhamnose reductase</fullName>
        <ecNumber evidence="2">1.1.1.133</ecNumber>
    </recommendedName>
</protein>
<dbReference type="PANTHER" id="PTHR10491:SF4">
    <property type="entry name" value="METHIONINE ADENOSYLTRANSFERASE 2 SUBUNIT BETA"/>
    <property type="match status" value="1"/>
</dbReference>
<gene>
    <name evidence="4" type="primary">rmlD</name>
    <name evidence="4" type="ORF">NONO_c63370</name>
</gene>
<keyword evidence="5" id="KW-1185">Reference proteome</keyword>
<dbReference type="InterPro" id="IPR029903">
    <property type="entry name" value="RmlD-like-bd"/>
</dbReference>
<dbReference type="PANTHER" id="PTHR10491">
    <property type="entry name" value="DTDP-4-DEHYDRORHAMNOSE REDUCTASE"/>
    <property type="match status" value="1"/>
</dbReference>
<dbReference type="InterPro" id="IPR005913">
    <property type="entry name" value="dTDP_dehydrorham_reduct"/>
</dbReference>
<dbReference type="InterPro" id="IPR036291">
    <property type="entry name" value="NAD(P)-bd_dom_sf"/>
</dbReference>
<evidence type="ECO:0000256" key="2">
    <source>
        <dbReference type="RuleBase" id="RU364082"/>
    </source>
</evidence>
<evidence type="ECO:0000313" key="4">
    <source>
        <dbReference type="EMBL" id="AHH21107.1"/>
    </source>
</evidence>